<protein>
    <recommendedName>
        <fullName evidence="3">DUF4145 domain-containing protein</fullName>
    </recommendedName>
</protein>
<evidence type="ECO:0000313" key="1">
    <source>
        <dbReference type="EMBL" id="MCT7941552.1"/>
    </source>
</evidence>
<reference evidence="1" key="1">
    <citation type="journal article" date="2023" name="Int. J. Syst. Evol. Microbiol.">
        <title>&lt;i&gt;Shewanella septentrionalis&lt;/i&gt; sp. nov. and &lt;i&gt;Shewanella holmiensis&lt;/i&gt; sp. nov., isolated from Baltic Sea water and sediments.</title>
        <authorList>
            <person name="Martin-Rodriguez A.J."/>
            <person name="Thorell K."/>
            <person name="Joffre E."/>
            <person name="Jensie-Markopoulos S."/>
            <person name="Moore E.R.B."/>
            <person name="Sjoling A."/>
        </authorList>
    </citation>
    <scope>NUCLEOTIDE SEQUENCE</scope>
    <source>
        <strain evidence="1">SP1S2-7</strain>
    </source>
</reference>
<name>A0A9X3AMR0_9GAMM</name>
<dbReference type="EMBL" id="JAMTCD010000006">
    <property type="protein sequence ID" value="MCT7941552.1"/>
    <property type="molecule type" value="Genomic_DNA"/>
</dbReference>
<organism evidence="1 2">
    <name type="scientific">Shewanella holmiensis</name>
    <dbReference type="NCBI Taxonomy" id="2952222"/>
    <lineage>
        <taxon>Bacteria</taxon>
        <taxon>Pseudomonadati</taxon>
        <taxon>Pseudomonadota</taxon>
        <taxon>Gammaproteobacteria</taxon>
        <taxon>Alteromonadales</taxon>
        <taxon>Shewanellaceae</taxon>
        <taxon>Shewanella</taxon>
    </lineage>
</organism>
<comment type="caution">
    <text evidence="1">The sequence shown here is derived from an EMBL/GenBank/DDBJ whole genome shotgun (WGS) entry which is preliminary data.</text>
</comment>
<evidence type="ECO:0000313" key="2">
    <source>
        <dbReference type="Proteomes" id="UP001155546"/>
    </source>
</evidence>
<dbReference type="Proteomes" id="UP001155546">
    <property type="component" value="Unassembled WGS sequence"/>
</dbReference>
<keyword evidence="2" id="KW-1185">Reference proteome</keyword>
<evidence type="ECO:0008006" key="3">
    <source>
        <dbReference type="Google" id="ProtNLM"/>
    </source>
</evidence>
<sequence length="82" mass="9855">MIIYAEKIKRLMLMPCISQYISDTNIKECAIRAVWLGNDETHYERRWEKKDINDLKLLINLVVNWVVSSLMTQEYMKSMQRT</sequence>
<proteinExistence type="predicted"/>
<dbReference type="AlphaFoldDB" id="A0A9X3AMR0"/>
<dbReference type="RefSeq" id="WP_261297941.1">
    <property type="nucleotide sequence ID" value="NZ_JAMTCD010000006.1"/>
</dbReference>
<gene>
    <name evidence="1" type="ORF">NE535_07045</name>
</gene>
<accession>A0A9X3AMR0</accession>